<gene>
    <name evidence="1" type="ORF">E6C27_scaffold829G00200</name>
</gene>
<organism evidence="1 2">
    <name type="scientific">Cucumis melo var. makuwa</name>
    <name type="common">Oriental melon</name>
    <dbReference type="NCBI Taxonomy" id="1194695"/>
    <lineage>
        <taxon>Eukaryota</taxon>
        <taxon>Viridiplantae</taxon>
        <taxon>Streptophyta</taxon>
        <taxon>Embryophyta</taxon>
        <taxon>Tracheophyta</taxon>
        <taxon>Spermatophyta</taxon>
        <taxon>Magnoliopsida</taxon>
        <taxon>eudicotyledons</taxon>
        <taxon>Gunneridae</taxon>
        <taxon>Pentapetalae</taxon>
        <taxon>rosids</taxon>
        <taxon>fabids</taxon>
        <taxon>Cucurbitales</taxon>
        <taxon>Cucurbitaceae</taxon>
        <taxon>Benincaseae</taxon>
        <taxon>Cucumis</taxon>
    </lineage>
</organism>
<evidence type="ECO:0000313" key="1">
    <source>
        <dbReference type="EMBL" id="KAA0047036.1"/>
    </source>
</evidence>
<reference evidence="1 2" key="1">
    <citation type="submission" date="2019-08" db="EMBL/GenBank/DDBJ databases">
        <title>Draft genome sequences of two oriental melons (Cucumis melo L. var makuwa).</title>
        <authorList>
            <person name="Kwon S.-Y."/>
        </authorList>
    </citation>
    <scope>NUCLEOTIDE SEQUENCE [LARGE SCALE GENOMIC DNA]</scope>
    <source>
        <strain evidence="2">cv. SW 3</strain>
        <tissue evidence="1">Leaf</tissue>
    </source>
</reference>
<dbReference type="AlphaFoldDB" id="A0A5A7TYI0"/>
<name>A0A5A7TYI0_CUCMM</name>
<accession>A0A5A7TYI0</accession>
<dbReference type="OrthoDB" id="1731207at2759"/>
<evidence type="ECO:0000313" key="2">
    <source>
        <dbReference type="Proteomes" id="UP000321393"/>
    </source>
</evidence>
<protein>
    <submittedName>
        <fullName evidence="1">Uncharacterized protein</fullName>
    </submittedName>
</protein>
<comment type="caution">
    <text evidence="1">The sequence shown here is derived from an EMBL/GenBank/DDBJ whole genome shotgun (WGS) entry which is preliminary data.</text>
</comment>
<dbReference type="EMBL" id="SSTE01013514">
    <property type="protein sequence ID" value="KAA0047036.1"/>
    <property type="molecule type" value="Genomic_DNA"/>
</dbReference>
<sequence>MEALTDRLERLEIENRARERMPPPLAPLMAINHNNNQYEGDGLDDLDDDQVTLLVEPRRVGHGVVRRRGHGKAYQNIQRRTQQETPQLERNMAAIKFKIPKFFGKTDPEEYIQWEKEVENVFACHNFSNEQKVRFCVAKFKDYDQTWWHKLMSRRKRNLEAPIDS</sequence>
<proteinExistence type="predicted"/>
<dbReference type="Proteomes" id="UP000321393">
    <property type="component" value="Unassembled WGS sequence"/>
</dbReference>